<dbReference type="PANTHER" id="PTHR12534:SF0">
    <property type="entry name" value="SMALL RIBOSOMAL SUBUNIT PROTEIN US2M"/>
    <property type="match status" value="1"/>
</dbReference>
<name>A0A2H0TKL3_9BACT</name>
<keyword evidence="2 5" id="KW-0689">Ribosomal protein</keyword>
<dbReference type="Gene3D" id="1.10.287.610">
    <property type="entry name" value="Helix hairpin bin"/>
    <property type="match status" value="1"/>
</dbReference>
<dbReference type="Proteomes" id="UP000237006">
    <property type="component" value="Unassembled WGS sequence"/>
</dbReference>
<evidence type="ECO:0000256" key="5">
    <source>
        <dbReference type="HAMAP-Rule" id="MF_00291"/>
    </source>
</evidence>
<dbReference type="NCBIfam" id="TIGR01011">
    <property type="entry name" value="rpsB_bact"/>
    <property type="match status" value="1"/>
</dbReference>
<dbReference type="AlphaFoldDB" id="A0A2H0TKL3"/>
<protein>
    <recommendedName>
        <fullName evidence="4 5">Small ribosomal subunit protein uS2</fullName>
    </recommendedName>
</protein>
<evidence type="ECO:0000256" key="2">
    <source>
        <dbReference type="ARBA" id="ARBA00022980"/>
    </source>
</evidence>
<feature type="region of interest" description="Disordered" evidence="6">
    <location>
        <begin position="1"/>
        <end position="28"/>
    </location>
</feature>
<dbReference type="GO" id="GO:0022627">
    <property type="term" value="C:cytosolic small ribosomal subunit"/>
    <property type="evidence" value="ECO:0007669"/>
    <property type="project" value="TreeGrafter"/>
</dbReference>
<gene>
    <name evidence="5 7" type="primary">rpsB</name>
    <name evidence="7" type="ORF">COU41_00220</name>
</gene>
<proteinExistence type="inferred from homology"/>
<dbReference type="Pfam" id="PF00318">
    <property type="entry name" value="Ribosomal_S2"/>
    <property type="match status" value="1"/>
</dbReference>
<organism evidence="7 8">
    <name type="scientific">Candidatus Nealsonbacteria bacterium CG10_big_fil_rev_8_21_14_0_10_36_228</name>
    <dbReference type="NCBI Taxonomy" id="1974708"/>
    <lineage>
        <taxon>Bacteria</taxon>
        <taxon>Candidatus Nealsoniibacteriota</taxon>
    </lineage>
</organism>
<reference evidence="8" key="1">
    <citation type="submission" date="2017-09" db="EMBL/GenBank/DDBJ databases">
        <title>Depth-based differentiation of microbial function through sediment-hosted aquifers and enrichment of novel symbionts in the deep terrestrial subsurface.</title>
        <authorList>
            <person name="Probst A.J."/>
            <person name="Ladd B."/>
            <person name="Jarett J.K."/>
            <person name="Geller-Mcgrath D.E."/>
            <person name="Sieber C.M.K."/>
            <person name="Emerson J.B."/>
            <person name="Anantharaman K."/>
            <person name="Thomas B.C."/>
            <person name="Malmstrom R."/>
            <person name="Stieglmeier M."/>
            <person name="Klingl A."/>
            <person name="Woyke T."/>
            <person name="Ryan C.M."/>
            <person name="Banfield J.F."/>
        </authorList>
    </citation>
    <scope>NUCLEOTIDE SEQUENCE [LARGE SCALE GENOMIC DNA]</scope>
</reference>
<dbReference type="GO" id="GO:0003735">
    <property type="term" value="F:structural constituent of ribosome"/>
    <property type="evidence" value="ECO:0007669"/>
    <property type="project" value="InterPro"/>
</dbReference>
<dbReference type="Gene3D" id="3.40.50.10490">
    <property type="entry name" value="Glucose-6-phosphate isomerase like protein, domain 1"/>
    <property type="match status" value="1"/>
</dbReference>
<feature type="compositionally biased region" description="Basic and acidic residues" evidence="6">
    <location>
        <begin position="1"/>
        <end position="10"/>
    </location>
</feature>
<sequence>MIKTKEKPPKDPALSAKRAGPTGQAKIEKKKDFKINTEEMAQAGLHFGHRTSRINPKMMPYLSGVRNTVHIIDLEKTKEKFEEALKFIRQLISENKILLMVGTKIQVKELVKEMAIECGLPYVNERWLGGAFTNFGIIKKRIEYFKDLEKKKAGGELEKYTKKERANIDEELRDLDTKFGGIKNLEKLPDAIFVLDMKKENLAVKEARMEGIKVIGITDTNVDPTFADYPIPANDDAISSVKYILDKVVEVIKKAKK</sequence>
<dbReference type="CDD" id="cd01425">
    <property type="entry name" value="RPS2"/>
    <property type="match status" value="1"/>
</dbReference>
<dbReference type="GO" id="GO:0006412">
    <property type="term" value="P:translation"/>
    <property type="evidence" value="ECO:0007669"/>
    <property type="project" value="UniProtKB-UniRule"/>
</dbReference>
<dbReference type="HAMAP" id="MF_00291_B">
    <property type="entry name" value="Ribosomal_uS2_B"/>
    <property type="match status" value="1"/>
</dbReference>
<accession>A0A2H0TKL3</accession>
<evidence type="ECO:0000256" key="1">
    <source>
        <dbReference type="ARBA" id="ARBA00006242"/>
    </source>
</evidence>
<dbReference type="InterPro" id="IPR005706">
    <property type="entry name" value="Ribosomal_uS2_bac/mit/plastid"/>
</dbReference>
<comment type="similarity">
    <text evidence="1 5">Belongs to the universal ribosomal protein uS2 family.</text>
</comment>
<dbReference type="SUPFAM" id="SSF52313">
    <property type="entry name" value="Ribosomal protein S2"/>
    <property type="match status" value="1"/>
</dbReference>
<evidence type="ECO:0000313" key="7">
    <source>
        <dbReference type="EMBL" id="PIR72513.1"/>
    </source>
</evidence>
<comment type="caution">
    <text evidence="7">The sequence shown here is derived from an EMBL/GenBank/DDBJ whole genome shotgun (WGS) entry which is preliminary data.</text>
</comment>
<evidence type="ECO:0000256" key="4">
    <source>
        <dbReference type="ARBA" id="ARBA00035256"/>
    </source>
</evidence>
<dbReference type="EMBL" id="PFCI01000006">
    <property type="protein sequence ID" value="PIR72513.1"/>
    <property type="molecule type" value="Genomic_DNA"/>
</dbReference>
<evidence type="ECO:0000256" key="6">
    <source>
        <dbReference type="SAM" id="MobiDB-lite"/>
    </source>
</evidence>
<dbReference type="InterPro" id="IPR001865">
    <property type="entry name" value="Ribosomal_uS2"/>
</dbReference>
<dbReference type="PRINTS" id="PR00395">
    <property type="entry name" value="RIBOSOMALS2"/>
</dbReference>
<dbReference type="InterPro" id="IPR023591">
    <property type="entry name" value="Ribosomal_uS2_flav_dom_sf"/>
</dbReference>
<evidence type="ECO:0000256" key="3">
    <source>
        <dbReference type="ARBA" id="ARBA00023274"/>
    </source>
</evidence>
<keyword evidence="3 5" id="KW-0687">Ribonucleoprotein</keyword>
<evidence type="ECO:0000313" key="8">
    <source>
        <dbReference type="Proteomes" id="UP000237006"/>
    </source>
</evidence>
<dbReference type="PANTHER" id="PTHR12534">
    <property type="entry name" value="30S RIBOSOMAL PROTEIN S2 PROKARYOTIC AND ORGANELLAR"/>
    <property type="match status" value="1"/>
</dbReference>